<gene>
    <name evidence="1" type="ORF">PXEA_LOCUS19511</name>
</gene>
<dbReference type="AlphaFoldDB" id="A0A3S5AQS1"/>
<dbReference type="Proteomes" id="UP000784294">
    <property type="component" value="Unassembled WGS sequence"/>
</dbReference>
<keyword evidence="2" id="KW-1185">Reference proteome</keyword>
<dbReference type="EMBL" id="CAAALY010077932">
    <property type="protein sequence ID" value="VEL26071.1"/>
    <property type="molecule type" value="Genomic_DNA"/>
</dbReference>
<evidence type="ECO:0000313" key="2">
    <source>
        <dbReference type="Proteomes" id="UP000784294"/>
    </source>
</evidence>
<comment type="caution">
    <text evidence="1">The sequence shown here is derived from an EMBL/GenBank/DDBJ whole genome shotgun (WGS) entry which is preliminary data.</text>
</comment>
<evidence type="ECO:0000313" key="1">
    <source>
        <dbReference type="EMBL" id="VEL26071.1"/>
    </source>
</evidence>
<reference evidence="1" key="1">
    <citation type="submission" date="2018-11" db="EMBL/GenBank/DDBJ databases">
        <authorList>
            <consortium name="Pathogen Informatics"/>
        </authorList>
    </citation>
    <scope>NUCLEOTIDE SEQUENCE</scope>
</reference>
<organism evidence="1 2">
    <name type="scientific">Protopolystoma xenopodis</name>
    <dbReference type="NCBI Taxonomy" id="117903"/>
    <lineage>
        <taxon>Eukaryota</taxon>
        <taxon>Metazoa</taxon>
        <taxon>Spiralia</taxon>
        <taxon>Lophotrochozoa</taxon>
        <taxon>Platyhelminthes</taxon>
        <taxon>Monogenea</taxon>
        <taxon>Polyopisthocotylea</taxon>
        <taxon>Polystomatidea</taxon>
        <taxon>Polystomatidae</taxon>
        <taxon>Protopolystoma</taxon>
    </lineage>
</organism>
<sequence length="87" mass="9520">MVITPAPGVWFPVLGVLTGRQVGSRIALRKACTRKDLACCEKYCKVVSGVESPGPLERPSWPSSSKFCSKNQINWGGLSYCHASYEE</sequence>
<accession>A0A3S5AQS1</accession>
<protein>
    <submittedName>
        <fullName evidence="1">Uncharacterized protein</fullName>
    </submittedName>
</protein>
<proteinExistence type="predicted"/>
<feature type="non-terminal residue" evidence="1">
    <location>
        <position position="87"/>
    </location>
</feature>
<name>A0A3S5AQS1_9PLAT</name>